<keyword evidence="4 11" id="KW-0808">Transferase</keyword>
<keyword evidence="8 11" id="KW-0786">Thiamine pyrophosphate</keyword>
<feature type="binding site" evidence="11">
    <location>
        <begin position="117"/>
        <end position="119"/>
    </location>
    <ligand>
        <name>thiamine diphosphate</name>
        <dbReference type="ChEBI" id="CHEBI:58937"/>
    </ligand>
</feature>
<keyword evidence="9 11" id="KW-0414">Isoprene biosynthesis</keyword>
<dbReference type="AlphaFoldDB" id="C9LUN9"/>
<dbReference type="CDD" id="cd07033">
    <property type="entry name" value="TPP_PYR_DXS_TK_like"/>
    <property type="match status" value="1"/>
</dbReference>
<comment type="catalytic activity">
    <reaction evidence="11">
        <text>D-glyceraldehyde 3-phosphate + pyruvate + H(+) = 1-deoxy-D-xylulose 5-phosphate + CO2</text>
        <dbReference type="Rhea" id="RHEA:12605"/>
        <dbReference type="ChEBI" id="CHEBI:15361"/>
        <dbReference type="ChEBI" id="CHEBI:15378"/>
        <dbReference type="ChEBI" id="CHEBI:16526"/>
        <dbReference type="ChEBI" id="CHEBI:57792"/>
        <dbReference type="ChEBI" id="CHEBI:59776"/>
        <dbReference type="EC" id="2.2.1.7"/>
    </reaction>
</comment>
<dbReference type="PANTHER" id="PTHR43322:SF5">
    <property type="entry name" value="1-DEOXY-D-XYLULOSE-5-PHOSPHATE SYNTHASE, CHLOROPLASTIC"/>
    <property type="match status" value="1"/>
</dbReference>
<evidence type="ECO:0000313" key="14">
    <source>
        <dbReference type="Proteomes" id="UP000003505"/>
    </source>
</evidence>
<comment type="caution">
    <text evidence="13">The sequence shown here is derived from an EMBL/GenBank/DDBJ whole genome shotgun (WGS) entry which is preliminary data.</text>
</comment>
<evidence type="ECO:0000256" key="6">
    <source>
        <dbReference type="ARBA" id="ARBA00022842"/>
    </source>
</evidence>
<feature type="binding site" evidence="11">
    <location>
        <position position="76"/>
    </location>
    <ligand>
        <name>thiamine diphosphate</name>
        <dbReference type="ChEBI" id="CHEBI:58937"/>
    </ligand>
</feature>
<dbReference type="Proteomes" id="UP000003505">
    <property type="component" value="Unassembled WGS sequence"/>
</dbReference>
<dbReference type="SUPFAM" id="SSF52518">
    <property type="entry name" value="Thiamin diphosphate-binding fold (THDP-binding)"/>
    <property type="match status" value="1"/>
</dbReference>
<dbReference type="EMBL" id="ACKP02000016">
    <property type="protein sequence ID" value="EEX77472.1"/>
    <property type="molecule type" value="Genomic_DNA"/>
</dbReference>
<dbReference type="STRING" id="546271.Selsp_1072"/>
<evidence type="ECO:0000256" key="10">
    <source>
        <dbReference type="ARBA" id="ARBA00055605"/>
    </source>
</evidence>
<keyword evidence="5 11" id="KW-0479">Metal-binding</keyword>
<dbReference type="Pfam" id="PF02779">
    <property type="entry name" value="Transket_pyr"/>
    <property type="match status" value="1"/>
</dbReference>
<dbReference type="PROSITE" id="PS00801">
    <property type="entry name" value="TRANSKETOLASE_1"/>
    <property type="match status" value="1"/>
</dbReference>
<dbReference type="NCBIfam" id="TIGR00204">
    <property type="entry name" value="dxs"/>
    <property type="match status" value="1"/>
</dbReference>
<dbReference type="PANTHER" id="PTHR43322">
    <property type="entry name" value="1-D-DEOXYXYLULOSE 5-PHOSPHATE SYNTHASE-RELATED"/>
    <property type="match status" value="1"/>
</dbReference>
<dbReference type="InterPro" id="IPR020826">
    <property type="entry name" value="Transketolase_BS"/>
</dbReference>
<evidence type="ECO:0000259" key="12">
    <source>
        <dbReference type="SMART" id="SM00861"/>
    </source>
</evidence>
<dbReference type="Gene3D" id="3.40.50.970">
    <property type="match status" value="2"/>
</dbReference>
<keyword evidence="7 11" id="KW-0784">Thiamine biosynthesis</keyword>
<comment type="function">
    <text evidence="10 11">Catalyzes the acyloin condensation reaction between C atoms 2 and 3 of pyruvate and glyceraldehyde 3-phosphate to yield 1-deoxy-D-xylulose-5-phosphate (DXP).</text>
</comment>
<evidence type="ECO:0000256" key="8">
    <source>
        <dbReference type="ARBA" id="ARBA00023052"/>
    </source>
</evidence>
<comment type="pathway">
    <text evidence="1 11">Metabolic intermediate biosynthesis; 1-deoxy-D-xylulose 5-phosphate biosynthesis; 1-deoxy-D-xylulose 5-phosphate from D-glyceraldehyde 3-phosphate and pyruvate: step 1/1.</text>
</comment>
<comment type="subunit">
    <text evidence="3 11">Homodimer.</text>
</comment>
<proteinExistence type="inferred from homology"/>
<dbReference type="FunFam" id="3.40.50.970:FF:000005">
    <property type="entry name" value="1-deoxy-D-xylulose-5-phosphate synthase"/>
    <property type="match status" value="1"/>
</dbReference>
<dbReference type="SUPFAM" id="SSF52922">
    <property type="entry name" value="TK C-terminal domain-like"/>
    <property type="match status" value="1"/>
</dbReference>
<dbReference type="HAMAP" id="MF_00315">
    <property type="entry name" value="DXP_synth"/>
    <property type="match status" value="1"/>
</dbReference>
<dbReference type="InterPro" id="IPR005475">
    <property type="entry name" value="Transketolase-like_Pyr-bd"/>
</dbReference>
<dbReference type="eggNOG" id="COG1154">
    <property type="taxonomic scope" value="Bacteria"/>
</dbReference>
<feature type="binding site" evidence="11">
    <location>
        <begin position="149"/>
        <end position="150"/>
    </location>
    <ligand>
        <name>thiamine diphosphate</name>
        <dbReference type="ChEBI" id="CHEBI:58937"/>
    </ligand>
</feature>
<evidence type="ECO:0000256" key="11">
    <source>
        <dbReference type="HAMAP-Rule" id="MF_00315"/>
    </source>
</evidence>
<evidence type="ECO:0000256" key="5">
    <source>
        <dbReference type="ARBA" id="ARBA00022723"/>
    </source>
</evidence>
<evidence type="ECO:0000256" key="3">
    <source>
        <dbReference type="ARBA" id="ARBA00011738"/>
    </source>
</evidence>
<feature type="domain" description="Transketolase-like pyrimidine-binding" evidence="12">
    <location>
        <begin position="319"/>
        <end position="483"/>
    </location>
</feature>
<evidence type="ECO:0000313" key="13">
    <source>
        <dbReference type="EMBL" id="EEX77472.1"/>
    </source>
</evidence>
<comment type="cofactor">
    <cofactor evidence="11">
        <name>thiamine diphosphate</name>
        <dbReference type="ChEBI" id="CHEBI:58937"/>
    </cofactor>
    <text evidence="11">Binds 1 thiamine pyrophosphate per subunit.</text>
</comment>
<name>C9LUN9_SELS3</name>
<organism evidence="13 14">
    <name type="scientific">Selenomonas sputigena (strain ATCC 35185 / DSM 20758 / CCUG 44933 / VPI D19B-28)</name>
    <dbReference type="NCBI Taxonomy" id="546271"/>
    <lineage>
        <taxon>Bacteria</taxon>
        <taxon>Bacillati</taxon>
        <taxon>Bacillota</taxon>
        <taxon>Negativicutes</taxon>
        <taxon>Selenomonadales</taxon>
        <taxon>Selenomonadaceae</taxon>
        <taxon>Selenomonas</taxon>
    </lineage>
</organism>
<evidence type="ECO:0000256" key="2">
    <source>
        <dbReference type="ARBA" id="ARBA00011081"/>
    </source>
</evidence>
<dbReference type="InterPro" id="IPR049557">
    <property type="entry name" value="Transketolase_CS"/>
</dbReference>
<feature type="binding site" evidence="11">
    <location>
        <position position="288"/>
    </location>
    <ligand>
        <name>thiamine diphosphate</name>
        <dbReference type="ChEBI" id="CHEBI:58937"/>
    </ligand>
</feature>
<comment type="similarity">
    <text evidence="2 11">Belongs to the transketolase family. DXPS subfamily.</text>
</comment>
<reference evidence="13 14" key="1">
    <citation type="submission" date="2009-09" db="EMBL/GenBank/DDBJ databases">
        <authorList>
            <person name="Weinstock G."/>
            <person name="Sodergren E."/>
            <person name="Clifton S."/>
            <person name="Fulton L."/>
            <person name="Fulton B."/>
            <person name="Courtney L."/>
            <person name="Fronick C."/>
            <person name="Harrison M."/>
            <person name="Strong C."/>
            <person name="Farmer C."/>
            <person name="Delahaunty K."/>
            <person name="Markovic C."/>
            <person name="Hall O."/>
            <person name="Minx P."/>
            <person name="Tomlinson C."/>
            <person name="Mitreva M."/>
            <person name="Nelson J."/>
            <person name="Hou S."/>
            <person name="Wollam A."/>
            <person name="Pepin K.H."/>
            <person name="Johnson M."/>
            <person name="Bhonagiri V."/>
            <person name="Nash W.E."/>
            <person name="Warren W."/>
            <person name="Chinwalla A."/>
            <person name="Mardis E.R."/>
            <person name="Wilson R.K."/>
        </authorList>
    </citation>
    <scope>NUCLEOTIDE SEQUENCE [LARGE SCALE GENOMIC DNA]</scope>
    <source>
        <strain evidence="14">ATCC 35185 / DSM 20758 / VPI D19B-28</strain>
    </source>
</reference>
<dbReference type="GO" id="GO:0008661">
    <property type="term" value="F:1-deoxy-D-xylulose-5-phosphate synthase activity"/>
    <property type="evidence" value="ECO:0007669"/>
    <property type="project" value="UniProtKB-UniRule"/>
</dbReference>
<dbReference type="GO" id="GO:0030976">
    <property type="term" value="F:thiamine pyrophosphate binding"/>
    <property type="evidence" value="ECO:0007669"/>
    <property type="project" value="UniProtKB-UniRule"/>
</dbReference>
<protein>
    <recommendedName>
        <fullName evidence="11">1-deoxy-D-xylulose-5-phosphate synthase</fullName>
        <ecNumber evidence="11">2.2.1.7</ecNumber>
    </recommendedName>
    <alternativeName>
        <fullName evidence="11">1-deoxyxylulose-5-phosphate synthase</fullName>
        <shortName evidence="11">DXP synthase</shortName>
        <shortName evidence="11">DXPS</shortName>
    </alternativeName>
</protein>
<dbReference type="FunFam" id="3.40.50.920:FF:000002">
    <property type="entry name" value="1-deoxy-D-xylulose-5-phosphate synthase"/>
    <property type="match status" value="1"/>
</dbReference>
<dbReference type="Pfam" id="PF02780">
    <property type="entry name" value="Transketolase_C"/>
    <property type="match status" value="1"/>
</dbReference>
<dbReference type="GO" id="GO:0009228">
    <property type="term" value="P:thiamine biosynthetic process"/>
    <property type="evidence" value="ECO:0007669"/>
    <property type="project" value="UniProtKB-UniRule"/>
</dbReference>
<keyword evidence="6 11" id="KW-0460">Magnesium</keyword>
<dbReference type="Pfam" id="PF13292">
    <property type="entry name" value="DXP_synthase_N"/>
    <property type="match status" value="1"/>
</dbReference>
<dbReference type="UniPathway" id="UPA00064">
    <property type="reaction ID" value="UER00091"/>
</dbReference>
<comment type="cofactor">
    <cofactor evidence="11">
        <name>Mg(2+)</name>
        <dbReference type="ChEBI" id="CHEBI:18420"/>
    </cofactor>
    <text evidence="11">Binds 1 Mg(2+) ion per subunit.</text>
</comment>
<feature type="binding site" evidence="11">
    <location>
        <position position="177"/>
    </location>
    <ligand>
        <name>Mg(2+)</name>
        <dbReference type="ChEBI" id="CHEBI:18420"/>
    </ligand>
</feature>
<dbReference type="GO" id="GO:0005829">
    <property type="term" value="C:cytosol"/>
    <property type="evidence" value="ECO:0007669"/>
    <property type="project" value="TreeGrafter"/>
</dbReference>
<evidence type="ECO:0000256" key="9">
    <source>
        <dbReference type="ARBA" id="ARBA00023229"/>
    </source>
</evidence>
<dbReference type="PROSITE" id="PS00802">
    <property type="entry name" value="TRANSKETOLASE_2"/>
    <property type="match status" value="1"/>
</dbReference>
<feature type="binding site" evidence="11">
    <location>
        <position position="370"/>
    </location>
    <ligand>
        <name>thiamine diphosphate</name>
        <dbReference type="ChEBI" id="CHEBI:58937"/>
    </ligand>
</feature>
<gene>
    <name evidence="11 13" type="primary">dxs</name>
    <name evidence="13" type="ORF">SELSPUOL_01175</name>
</gene>
<evidence type="ECO:0000256" key="4">
    <source>
        <dbReference type="ARBA" id="ARBA00022679"/>
    </source>
</evidence>
<dbReference type="CDD" id="cd02007">
    <property type="entry name" value="TPP_DXS"/>
    <property type="match status" value="1"/>
</dbReference>
<dbReference type="InterPro" id="IPR029061">
    <property type="entry name" value="THDP-binding"/>
</dbReference>
<dbReference type="InterPro" id="IPR009014">
    <property type="entry name" value="Transketo_C/PFOR_II"/>
</dbReference>
<dbReference type="EC" id="2.2.1.7" evidence="11"/>
<dbReference type="Gene3D" id="3.40.50.920">
    <property type="match status" value="1"/>
</dbReference>
<feature type="binding site" evidence="11">
    <location>
        <position position="148"/>
    </location>
    <ligand>
        <name>Mg(2+)</name>
        <dbReference type="ChEBI" id="CHEBI:18420"/>
    </ligand>
</feature>
<dbReference type="GO" id="GO:0016114">
    <property type="term" value="P:terpenoid biosynthetic process"/>
    <property type="evidence" value="ECO:0007669"/>
    <property type="project" value="UniProtKB-UniRule"/>
</dbReference>
<dbReference type="GO" id="GO:0000287">
    <property type="term" value="F:magnesium ion binding"/>
    <property type="evidence" value="ECO:0007669"/>
    <property type="project" value="UniProtKB-UniRule"/>
</dbReference>
<dbReference type="NCBIfam" id="NF003933">
    <property type="entry name" value="PRK05444.2-2"/>
    <property type="match status" value="1"/>
</dbReference>
<feature type="binding site" evidence="11">
    <location>
        <position position="177"/>
    </location>
    <ligand>
        <name>thiamine diphosphate</name>
        <dbReference type="ChEBI" id="CHEBI:58937"/>
    </ligand>
</feature>
<dbReference type="SMART" id="SM00861">
    <property type="entry name" value="Transket_pyr"/>
    <property type="match status" value="1"/>
</dbReference>
<sequence>MDMGQLLERINEPHALKSCTLDELSQLARELRRYIIETVSQTGGHLAPSLGTVELTLALHRAFDCPEDKIVWDVGHQAYAHKILTGRREAFVGLRQKGGITGFPKREESVYDAFGTGHSSTSISAALGMAAARDIAGEQYRIAAVIGDGALTGGEAFEGLNNAGTLGKDIIVILNDNGMSIAPNVGAMSEYLSRFRVAPGYHRAKQDIKNFLKSIPHIGERVYRTAEHIKDGVRSALVPGGLFTDMGFHYIGPLDGHNIALLLDVFEQAKQLKGPLLIHVETCKGKGYAPAEKAPDKFHGIGRFDVADGTTLKKAGAKPTYTSVFGKALLEAAEEDADVVAITAAMPDGTGLRTFGEKYPTRFFDVGIAEQHATTFAAGLAAAGRKPVLALYSTFAQRAYDQILHDVCLQNLHVVFALDRAGFVGEDGATHHGVFDYSYLRHLPNMKVLAPKDENELGRMLKTALSLEGPVALRYPRGEGIGAALEEPFTPLESLAAEVLEEEGEIALLAVGSMVDAAQKTAKLLKEDGLSAAVVNMRTVKPLDEELLHRMAHEKKMLVTMEENALAGGFGSAVLEALADAGLLIPVVRFGIGDAFIEQGKPQELLEMAGLQPEQMARSILTAWKGARDGEGAA</sequence>
<evidence type="ECO:0000256" key="1">
    <source>
        <dbReference type="ARBA" id="ARBA00004980"/>
    </source>
</evidence>
<evidence type="ECO:0000256" key="7">
    <source>
        <dbReference type="ARBA" id="ARBA00022977"/>
    </source>
</evidence>
<dbReference type="InterPro" id="IPR005477">
    <property type="entry name" value="Dxylulose-5-P_synthase"/>
</dbReference>
<accession>C9LUN9</accession>
<dbReference type="InterPro" id="IPR033248">
    <property type="entry name" value="Transketolase_C"/>
</dbReference>
<dbReference type="GO" id="GO:0019288">
    <property type="term" value="P:isopentenyl diphosphate biosynthetic process, methylerythritol 4-phosphate pathway"/>
    <property type="evidence" value="ECO:0007669"/>
    <property type="project" value="TreeGrafter"/>
</dbReference>